<comment type="cofactor">
    <cofactor evidence="8">
        <name>Mg(2+)</name>
        <dbReference type="ChEBI" id="CHEBI:18420"/>
    </cofactor>
    <text evidence="8">Binds 2 Mg(2+) per subunit.</text>
</comment>
<evidence type="ECO:0000256" key="4">
    <source>
        <dbReference type="ARBA" id="ARBA00022741"/>
    </source>
</evidence>
<dbReference type="InterPro" id="IPR005093">
    <property type="entry name" value="RNArep_beta"/>
</dbReference>
<keyword evidence="3" id="KW-0548">Nucleotidyltransferase</keyword>
<evidence type="ECO:0000256" key="2">
    <source>
        <dbReference type="ARBA" id="ARBA00022679"/>
    </source>
</evidence>
<feature type="domain" description="RdRp catalytic" evidence="9">
    <location>
        <begin position="315"/>
        <end position="465"/>
    </location>
</feature>
<keyword evidence="5" id="KW-0693">Viral RNA replication</keyword>
<keyword evidence="8" id="KW-0460">Magnesium</keyword>
<evidence type="ECO:0000256" key="6">
    <source>
        <dbReference type="ARBA" id="ARBA00030248"/>
    </source>
</evidence>
<dbReference type="GO" id="GO:0003968">
    <property type="term" value="F:RNA-directed RNA polymerase activity"/>
    <property type="evidence" value="ECO:0007669"/>
    <property type="project" value="UniProtKB-EC"/>
</dbReference>
<keyword evidence="8" id="KW-0479">Metal-binding</keyword>
<keyword evidence="4" id="KW-0547">Nucleotide-binding</keyword>
<reference evidence="10" key="1">
    <citation type="journal article" date="2016" name="Nature">
        <title>Redefining the invertebrate RNA virosphere.</title>
        <authorList>
            <person name="Shi M."/>
            <person name="Lin X.D."/>
            <person name="Tian J.H."/>
            <person name="Chen L.J."/>
            <person name="Chen X."/>
            <person name="Li C.X."/>
            <person name="Qin X.C."/>
            <person name="Li J."/>
            <person name="Cao J.P."/>
            <person name="Eden J.S."/>
            <person name="Buchmann J."/>
            <person name="Wang W."/>
            <person name="Xu J."/>
            <person name="Holmes E.C."/>
            <person name="Zhang Y.Z."/>
        </authorList>
    </citation>
    <scope>NUCLEOTIDE SEQUENCE</scope>
    <source>
        <strain evidence="10">BHTSS17991</strain>
    </source>
</reference>
<dbReference type="InterPro" id="IPR007096">
    <property type="entry name" value="RNA-dir_Rpol_cat_phage"/>
</dbReference>
<dbReference type="EMBL" id="KX883489">
    <property type="protein sequence ID" value="APG77043.1"/>
    <property type="molecule type" value="Genomic_RNA"/>
</dbReference>
<evidence type="ECO:0000259" key="9">
    <source>
        <dbReference type="PROSITE" id="PS50522"/>
    </source>
</evidence>
<keyword evidence="2" id="KW-0808">Transferase</keyword>
<proteinExistence type="predicted"/>
<evidence type="ECO:0000256" key="5">
    <source>
        <dbReference type="ARBA" id="ARBA00022953"/>
    </source>
</evidence>
<protein>
    <recommendedName>
        <fullName evidence="1">RNA-directed RNA polymerase</fullName>
        <ecNumber evidence="1">2.7.7.48</ecNumber>
    </recommendedName>
    <alternativeName>
        <fullName evidence="6">RNA replicase beta chain</fullName>
    </alternativeName>
</protein>
<evidence type="ECO:0000256" key="7">
    <source>
        <dbReference type="ARBA" id="ARBA00048744"/>
    </source>
</evidence>
<dbReference type="Pfam" id="PF03431">
    <property type="entry name" value="RNA_replicase_B"/>
    <property type="match status" value="1"/>
</dbReference>
<feature type="binding site" evidence="8">
    <location>
        <position position="330"/>
    </location>
    <ligand>
        <name>Mg(2+)</name>
        <dbReference type="ChEBI" id="CHEBI:18420"/>
        <label>2</label>
    </ligand>
</feature>
<name>A0A1L3KI58_9VIRU</name>
<sequence length="628" mass="72374">MKSTGSILSAIYKGVVDDAALVWPNLRRSLERDLSRLLRAYEDRGIHFLTVILPEAGKILDRELDGNEVDWSEAPRGYPLLHREPRLFRGLRNLIFDEGKLRPDADPNAVLFLRQLHFMLKKWKGECPATVRKESINDFIRTDASLPTPSSAWDEVVPSWNSSRGDHPFRDDRSPLYTDQRLELSGFAEWCTRIVHSCFPDIEWLNLRPKHGPGAVAESRLEKYSFPNWTERLDRMFPFDWYVDGLRSNQYPDYRETFSVFHAVPKTQKSPRIICAEPISHQYAQQALWDWLRKAVNRSFLSKSIDFTDQERSQELATLGSLNQSYCTIDLSSASDRLSCRLIEWIFFEHPLLDYFQASRTRYCKIHDAEAGFNEIIKLRKFSTQGSALTFPVQTIVYTIIAGYVLARGYDWKKMSDSQLRDHIFSQVRVFGDDIIVPNSEYDHTVQVLEELGFVVNTAKSHNGVAFRESCGMDAFKGYPVTPCYVPQTYDGIPGTLASTVDTAVNLYMYGFYHASEAVWESIPSSERKLIPTLNLTKIEDGSQRASGLFMVCRTDDDLSSRKKFWDDDLHYDTIDTLTVESTTSKDIDSPESGLTQWFIENPRPDEFWSHGIVQSVRLRKRRTRVVL</sequence>
<dbReference type="InterPro" id="IPR043502">
    <property type="entry name" value="DNA/RNA_pol_sf"/>
</dbReference>
<dbReference type="GO" id="GO:0046872">
    <property type="term" value="F:metal ion binding"/>
    <property type="evidence" value="ECO:0007669"/>
    <property type="project" value="UniProtKB-KW"/>
</dbReference>
<dbReference type="PROSITE" id="PS50522">
    <property type="entry name" value="RDRP_PHAGE"/>
    <property type="match status" value="1"/>
</dbReference>
<dbReference type="EC" id="2.7.7.48" evidence="1"/>
<feature type="binding site" evidence="8">
    <location>
        <position position="433"/>
    </location>
    <ligand>
        <name>Mg(2+)</name>
        <dbReference type="ChEBI" id="CHEBI:18420"/>
        <label>2</label>
    </ligand>
</feature>
<evidence type="ECO:0000256" key="3">
    <source>
        <dbReference type="ARBA" id="ARBA00022695"/>
    </source>
</evidence>
<dbReference type="GO" id="GO:0000166">
    <property type="term" value="F:nucleotide binding"/>
    <property type="evidence" value="ECO:0007669"/>
    <property type="project" value="UniProtKB-KW"/>
</dbReference>
<organism evidence="10">
    <name type="scientific">Beihai levi-like virus 4</name>
    <dbReference type="NCBI Taxonomy" id="1922422"/>
    <lineage>
        <taxon>Viruses</taxon>
        <taxon>Riboviria</taxon>
    </lineage>
</organism>
<evidence type="ECO:0000256" key="8">
    <source>
        <dbReference type="PIRSR" id="PIRSR605093-1"/>
    </source>
</evidence>
<dbReference type="GO" id="GO:0039694">
    <property type="term" value="P:viral RNA genome replication"/>
    <property type="evidence" value="ECO:0007669"/>
    <property type="project" value="InterPro"/>
</dbReference>
<evidence type="ECO:0000256" key="1">
    <source>
        <dbReference type="ARBA" id="ARBA00012494"/>
    </source>
</evidence>
<feature type="binding site" evidence="8">
    <location>
        <position position="434"/>
    </location>
    <ligand>
        <name>Mg(2+)</name>
        <dbReference type="ChEBI" id="CHEBI:18420"/>
        <label>2</label>
    </ligand>
</feature>
<comment type="catalytic activity">
    <reaction evidence="7">
        <text>RNA(n) + a ribonucleoside 5'-triphosphate = RNA(n+1) + diphosphate</text>
        <dbReference type="Rhea" id="RHEA:21248"/>
        <dbReference type="Rhea" id="RHEA-COMP:14527"/>
        <dbReference type="Rhea" id="RHEA-COMP:17342"/>
        <dbReference type="ChEBI" id="CHEBI:33019"/>
        <dbReference type="ChEBI" id="CHEBI:61557"/>
        <dbReference type="ChEBI" id="CHEBI:140395"/>
        <dbReference type="EC" id="2.7.7.48"/>
    </reaction>
</comment>
<accession>A0A1L3KI58</accession>
<dbReference type="SUPFAM" id="SSF56672">
    <property type="entry name" value="DNA/RNA polymerases"/>
    <property type="match status" value="1"/>
</dbReference>
<evidence type="ECO:0000313" key="10">
    <source>
        <dbReference type="EMBL" id="APG77043.1"/>
    </source>
</evidence>